<accession>A0A117LP83</accession>
<protein>
    <submittedName>
        <fullName evidence="1">Uncharacterized protein</fullName>
    </submittedName>
</protein>
<dbReference type="EMBL" id="LGGD01000284">
    <property type="protein sequence ID" value="KUK59799.1"/>
    <property type="molecule type" value="Genomic_DNA"/>
</dbReference>
<reference evidence="2" key="1">
    <citation type="journal article" date="2015" name="MBio">
        <title>Genome-Resolved Metagenomic Analysis Reveals Roles for Candidate Phyla and Other Microbial Community Members in Biogeochemical Transformations in Oil Reservoirs.</title>
        <authorList>
            <person name="Hu P."/>
            <person name="Tom L."/>
            <person name="Singh A."/>
            <person name="Thomas B.C."/>
            <person name="Baker B.J."/>
            <person name="Piceno Y.M."/>
            <person name="Andersen G.L."/>
            <person name="Banfield J.F."/>
        </authorList>
    </citation>
    <scope>NUCLEOTIDE SEQUENCE [LARGE SCALE GENOMIC DNA]</scope>
</reference>
<organism evidence="1 2">
    <name type="scientific">Methanoculleus marisnigri</name>
    <dbReference type="NCBI Taxonomy" id="2198"/>
    <lineage>
        <taxon>Archaea</taxon>
        <taxon>Methanobacteriati</taxon>
        <taxon>Methanobacteriota</taxon>
        <taxon>Stenosarchaea group</taxon>
        <taxon>Methanomicrobia</taxon>
        <taxon>Methanomicrobiales</taxon>
        <taxon>Methanomicrobiaceae</taxon>
        <taxon>Methanoculleus</taxon>
    </lineage>
</organism>
<evidence type="ECO:0000313" key="2">
    <source>
        <dbReference type="Proteomes" id="UP000054323"/>
    </source>
</evidence>
<name>A0A117LP83_9EURY</name>
<gene>
    <name evidence="1" type="ORF">XD82_1792</name>
</gene>
<sequence length="282" mass="29887">MNETAATVGIVEPRDGLFVRGVGVLLARTPEDVALTRSGVEIANLDWLLDPAMLLGGRHPRAVFEGETFTVTVTVEARNLTVTGEDPAYVVLVPPPGETGVYEITRTREPRSLRDGERGVWEFLVTTRTGRLTLANLTLPEERLVTNLTSNPDLFAFRAYALAGTQEIPSIGVSDPILAIRPDGSAGVAEASSLPELYTFAGIPDSTLRPSETMAGAWTRGIGHDTIVAGAVGHLEVLENLGKGEVGALYATEEKVGAGEVAASSPSLFDQIMEFLSGLFGA</sequence>
<dbReference type="AlphaFoldDB" id="A0A117LP83"/>
<evidence type="ECO:0000313" key="1">
    <source>
        <dbReference type="EMBL" id="KUK59799.1"/>
    </source>
</evidence>
<dbReference type="PATRIC" id="fig|2198.4.peg.406"/>
<comment type="caution">
    <text evidence="1">The sequence shown here is derived from an EMBL/GenBank/DDBJ whole genome shotgun (WGS) entry which is preliminary data.</text>
</comment>
<dbReference type="Proteomes" id="UP000054323">
    <property type="component" value="Unassembled WGS sequence"/>
</dbReference>
<proteinExistence type="predicted"/>